<evidence type="ECO:0000259" key="1">
    <source>
        <dbReference type="Pfam" id="PF09500"/>
    </source>
</evidence>
<dbReference type="OrthoDB" id="572024at2"/>
<accession>A0A0N0XJ96</accession>
<proteinExistence type="predicted"/>
<sequence length="153" mass="16305">MTNAMSSPFAVAWQQRLVEGFPLLAAMGVTVQGTAEHWQLHAPFAPNRNDHGTAFGASISSLATIAGWMAVNVWADMPVDVVIQHGSTDFVRPLQSDLRAQVALVSPEAILKLNGTLARGRPARLAVEVTVTAVDDPAMTAAQFAGRYVAVRL</sequence>
<dbReference type="STRING" id="857265.WG78_11380"/>
<organism evidence="2 3">
    <name type="scientific">Amantichitinum ursilacus</name>
    <dbReference type="NCBI Taxonomy" id="857265"/>
    <lineage>
        <taxon>Bacteria</taxon>
        <taxon>Pseudomonadati</taxon>
        <taxon>Pseudomonadota</taxon>
        <taxon>Betaproteobacteria</taxon>
        <taxon>Neisseriales</taxon>
        <taxon>Chitinibacteraceae</taxon>
        <taxon>Amantichitinum</taxon>
    </lineage>
</organism>
<gene>
    <name evidence="2" type="ORF">WG78_11380</name>
</gene>
<dbReference type="SUPFAM" id="SSF54637">
    <property type="entry name" value="Thioesterase/thiol ester dehydrase-isomerase"/>
    <property type="match status" value="1"/>
</dbReference>
<name>A0A0N0XJ96_9NEIS</name>
<reference evidence="2 3" key="1">
    <citation type="submission" date="2015-07" db="EMBL/GenBank/DDBJ databases">
        <title>Draft genome sequence of the Amantichitinum ursilacus IGB-41, a new chitin-degrading bacterium.</title>
        <authorList>
            <person name="Kirstahler P."/>
            <person name="Guenther M."/>
            <person name="Grumaz C."/>
            <person name="Rupp S."/>
            <person name="Zibek S."/>
            <person name="Sohn K."/>
        </authorList>
    </citation>
    <scope>NUCLEOTIDE SEQUENCE [LARGE SCALE GENOMIC DNA]</scope>
    <source>
        <strain evidence="2 3">IGB-41</strain>
    </source>
</reference>
<dbReference type="AlphaFoldDB" id="A0A0N0XJ96"/>
<protein>
    <submittedName>
        <fullName evidence="2">Putative thioesterase</fullName>
    </submittedName>
</protein>
<feature type="domain" description="Thioesterase putative" evidence="1">
    <location>
        <begin position="14"/>
        <end position="151"/>
    </location>
</feature>
<dbReference type="Proteomes" id="UP000037939">
    <property type="component" value="Unassembled WGS sequence"/>
</dbReference>
<evidence type="ECO:0000313" key="2">
    <source>
        <dbReference type="EMBL" id="KPC53089.1"/>
    </source>
</evidence>
<dbReference type="Pfam" id="PF09500">
    <property type="entry name" value="YiiD_C"/>
    <property type="match status" value="1"/>
</dbReference>
<dbReference type="EMBL" id="LAQT01000008">
    <property type="protein sequence ID" value="KPC53089.1"/>
    <property type="molecule type" value="Genomic_DNA"/>
</dbReference>
<comment type="caution">
    <text evidence="2">The sequence shown here is derived from an EMBL/GenBank/DDBJ whole genome shotgun (WGS) entry which is preliminary data.</text>
</comment>
<dbReference type="InterPro" id="IPR029069">
    <property type="entry name" value="HotDog_dom_sf"/>
</dbReference>
<keyword evidence="3" id="KW-1185">Reference proteome</keyword>
<evidence type="ECO:0000313" key="3">
    <source>
        <dbReference type="Proteomes" id="UP000037939"/>
    </source>
</evidence>
<dbReference type="Gene3D" id="3.10.129.10">
    <property type="entry name" value="Hotdog Thioesterase"/>
    <property type="match status" value="1"/>
</dbReference>
<dbReference type="InterPro" id="IPR012660">
    <property type="entry name" value="YiiD_C"/>
</dbReference>